<dbReference type="KEGG" id="kuy:FY550_16760"/>
<dbReference type="EMBL" id="CP043420">
    <property type="protein sequence ID" value="QEL12628.1"/>
    <property type="molecule type" value="Genomic_DNA"/>
</dbReference>
<sequence length="272" mass="29924">MTIGICSWTLGIEEPDALMAKIAALGLDGVQYCEPIERHAPEVVRACAEAHDLRLLAVDPFDCAPATSERANRETAVEYYRQVIDFAAELGPDIPVALQGLSNWTVNCDSREARWAMIVECCRRLDEYASDCGVRLLYEPCNRYEVAMIHTAAEAEALLAEIGSDNIGVLLDSFHMNIEESDPCAALRRLAGRNGIYHISDSGRGGMGTGHIDYIAQHRALQEGGFNGPVAVELVLPHLAPTGLPRNAREQQMLDEQIRHSARIWRALESDA</sequence>
<accession>A0A5C1A382</accession>
<evidence type="ECO:0000259" key="1">
    <source>
        <dbReference type="Pfam" id="PF01261"/>
    </source>
</evidence>
<dbReference type="Gene3D" id="3.20.20.150">
    <property type="entry name" value="Divalent-metal-dependent TIM barrel enzymes"/>
    <property type="match status" value="1"/>
</dbReference>
<reference evidence="2 3" key="1">
    <citation type="submission" date="2019-08" db="EMBL/GenBank/DDBJ databases">
        <title>Complete genome sequence of Kushneria sp. YCWA18, a halophilic phosphate-solubilizing bacterium isolated from Daqiao saltern in China.</title>
        <authorList>
            <person name="Du G.-X."/>
            <person name="Qu L.-Y."/>
        </authorList>
    </citation>
    <scope>NUCLEOTIDE SEQUENCE [LARGE SCALE GENOMIC DNA]</scope>
    <source>
        <strain evidence="2 3">YCWA18</strain>
    </source>
</reference>
<evidence type="ECO:0000313" key="2">
    <source>
        <dbReference type="EMBL" id="QEL12628.1"/>
    </source>
</evidence>
<dbReference type="RefSeq" id="WP_149054676.1">
    <property type="nucleotide sequence ID" value="NZ_CP043420.1"/>
</dbReference>
<dbReference type="InterPro" id="IPR036237">
    <property type="entry name" value="Xyl_isomerase-like_sf"/>
</dbReference>
<gene>
    <name evidence="2" type="ORF">FY550_16760</name>
</gene>
<proteinExistence type="predicted"/>
<keyword evidence="3" id="KW-1185">Reference proteome</keyword>
<dbReference type="Pfam" id="PF01261">
    <property type="entry name" value="AP_endonuc_2"/>
    <property type="match status" value="1"/>
</dbReference>
<dbReference type="GO" id="GO:0016853">
    <property type="term" value="F:isomerase activity"/>
    <property type="evidence" value="ECO:0007669"/>
    <property type="project" value="UniProtKB-KW"/>
</dbReference>
<organism evidence="2 3">
    <name type="scientific">Kushneria phosphatilytica</name>
    <dbReference type="NCBI Taxonomy" id="657387"/>
    <lineage>
        <taxon>Bacteria</taxon>
        <taxon>Pseudomonadati</taxon>
        <taxon>Pseudomonadota</taxon>
        <taxon>Gammaproteobacteria</taxon>
        <taxon>Oceanospirillales</taxon>
        <taxon>Halomonadaceae</taxon>
        <taxon>Kushneria</taxon>
    </lineage>
</organism>
<dbReference type="PANTHER" id="PTHR12110">
    <property type="entry name" value="HYDROXYPYRUVATE ISOMERASE"/>
    <property type="match status" value="1"/>
</dbReference>
<protein>
    <submittedName>
        <fullName evidence="2">Sugar phosphate isomerase/epimerase</fullName>
    </submittedName>
</protein>
<dbReference type="InterPro" id="IPR013022">
    <property type="entry name" value="Xyl_isomerase-like_TIM-brl"/>
</dbReference>
<dbReference type="InterPro" id="IPR050312">
    <property type="entry name" value="IolE/XylAMocC-like"/>
</dbReference>
<dbReference type="AlphaFoldDB" id="A0A5C1A382"/>
<dbReference type="SUPFAM" id="SSF51658">
    <property type="entry name" value="Xylose isomerase-like"/>
    <property type="match status" value="1"/>
</dbReference>
<dbReference type="PANTHER" id="PTHR12110:SF21">
    <property type="entry name" value="XYLOSE ISOMERASE-LIKE TIM BARREL DOMAIN-CONTAINING PROTEIN"/>
    <property type="match status" value="1"/>
</dbReference>
<name>A0A5C1A382_9GAMM</name>
<keyword evidence="2" id="KW-0413">Isomerase</keyword>
<evidence type="ECO:0000313" key="3">
    <source>
        <dbReference type="Proteomes" id="UP000322553"/>
    </source>
</evidence>
<dbReference type="Proteomes" id="UP000322553">
    <property type="component" value="Chromosome"/>
</dbReference>
<feature type="domain" description="Xylose isomerase-like TIM barrel" evidence="1">
    <location>
        <begin position="20"/>
        <end position="243"/>
    </location>
</feature>